<evidence type="ECO:0000313" key="3">
    <source>
        <dbReference type="Proteomes" id="UP001213681"/>
    </source>
</evidence>
<organism evidence="2 3">
    <name type="scientific">Penicillium daleae</name>
    <dbReference type="NCBI Taxonomy" id="63821"/>
    <lineage>
        <taxon>Eukaryota</taxon>
        <taxon>Fungi</taxon>
        <taxon>Dikarya</taxon>
        <taxon>Ascomycota</taxon>
        <taxon>Pezizomycotina</taxon>
        <taxon>Eurotiomycetes</taxon>
        <taxon>Eurotiomycetidae</taxon>
        <taxon>Eurotiales</taxon>
        <taxon>Aspergillaceae</taxon>
        <taxon>Penicillium</taxon>
    </lineage>
</organism>
<keyword evidence="3" id="KW-1185">Reference proteome</keyword>
<feature type="region of interest" description="Disordered" evidence="1">
    <location>
        <begin position="399"/>
        <end position="678"/>
    </location>
</feature>
<dbReference type="AlphaFoldDB" id="A0AAD6CHD0"/>
<gene>
    <name evidence="2" type="ORF">N7458_000731</name>
</gene>
<feature type="compositionally biased region" description="Polar residues" evidence="1">
    <location>
        <begin position="37"/>
        <end position="61"/>
    </location>
</feature>
<feature type="compositionally biased region" description="Polar residues" evidence="1">
    <location>
        <begin position="68"/>
        <end position="113"/>
    </location>
</feature>
<feature type="compositionally biased region" description="Low complexity" evidence="1">
    <location>
        <begin position="215"/>
        <end position="233"/>
    </location>
</feature>
<feature type="compositionally biased region" description="Polar residues" evidence="1">
    <location>
        <begin position="493"/>
        <end position="502"/>
    </location>
</feature>
<evidence type="ECO:0000256" key="1">
    <source>
        <dbReference type="SAM" id="MobiDB-lite"/>
    </source>
</evidence>
<sequence length="678" mass="72623">MPPKKGFRKSMPAQVNNDASLLVPSRRSPRVPASEKALNSSTRSSKTLDLPSSPTPDNSFNIRFYTPKTPSNKSHSRNTSPDVPLTRRSTFQARPSRLSSVYTPAVESPTSNHSGRRTRRTAALETPQTSFSDHDMSDTLGSTGWTYGQYMGGLGLDGTMDSRPSPSISSMGTRASTRLRKPTAKALEAMQSQQKPRRLHKDGSAQITFKNVFKPTTEPASTSASTSTSMSAPKMGAKTGPKLAAKSAAKPAPRTSTRTGKKGQNALKASLHRIQITVGRAGQKLFELATVALSSEFVAPSDPEQFVQDLRAAQQTDAVEEEDAESISPDTNPERKVMLTFKFSAVPSVDQEDWVHTGRVNNHGEEVVLTPPGYSLDRAPHNYGDEALPSPPVRTLPDDQATANFGLGYPPLLGDRNVPFGVQSQFEPEDVTEEKAQVQARKKKAAAPAKPAQKGGRKRRLPGADIAEIPATSSAPAAPENSERAQKRRRGETVSQPASSKQAPRKTLAPRSAKAEPKTKAPSPSPVEEEAPSQKVQRLRITVKPPTSAEMQEEDRVVFGDDEADTPARPAARHSRQQPADLYTEVESTQMPATSKGKKRAAALISDDEVTERSTLPTKRARAADSQVGTAVAAAPRGRGHAISRGRGIDRGGGRGRGASSSRGKAPGRGGKRGRGSG</sequence>
<comment type="caution">
    <text evidence="2">The sequence shown here is derived from an EMBL/GenBank/DDBJ whole genome shotgun (WGS) entry which is preliminary data.</text>
</comment>
<feature type="region of interest" description="Disordered" evidence="1">
    <location>
        <begin position="1"/>
        <end position="137"/>
    </location>
</feature>
<dbReference type="GeneID" id="81594368"/>
<name>A0AAD6CHD0_9EURO</name>
<reference evidence="2" key="2">
    <citation type="journal article" date="2023" name="IMA Fungus">
        <title>Comparative genomic study of the Penicillium genus elucidates a diverse pangenome and 15 lateral gene transfer events.</title>
        <authorList>
            <person name="Petersen C."/>
            <person name="Sorensen T."/>
            <person name="Nielsen M.R."/>
            <person name="Sondergaard T.E."/>
            <person name="Sorensen J.L."/>
            <person name="Fitzpatrick D.A."/>
            <person name="Frisvad J.C."/>
            <person name="Nielsen K.L."/>
        </authorList>
    </citation>
    <scope>NUCLEOTIDE SEQUENCE</scope>
    <source>
        <strain evidence="2">IBT 16125</strain>
    </source>
</reference>
<dbReference type="Proteomes" id="UP001213681">
    <property type="component" value="Unassembled WGS sequence"/>
</dbReference>
<feature type="compositionally biased region" description="Low complexity" evidence="1">
    <location>
        <begin position="241"/>
        <end position="253"/>
    </location>
</feature>
<evidence type="ECO:0000313" key="2">
    <source>
        <dbReference type="EMBL" id="KAJ5465045.1"/>
    </source>
</evidence>
<accession>A0AAD6CHD0</accession>
<proteinExistence type="predicted"/>
<reference evidence="2" key="1">
    <citation type="submission" date="2022-12" db="EMBL/GenBank/DDBJ databases">
        <authorList>
            <person name="Petersen C."/>
        </authorList>
    </citation>
    <scope>NUCLEOTIDE SEQUENCE</scope>
    <source>
        <strain evidence="2">IBT 16125</strain>
    </source>
</reference>
<protein>
    <submittedName>
        <fullName evidence="2">Uncharacterized protein</fullName>
    </submittedName>
</protein>
<feature type="region of interest" description="Disordered" evidence="1">
    <location>
        <begin position="214"/>
        <end position="266"/>
    </location>
</feature>
<dbReference type="RefSeq" id="XP_056771892.1">
    <property type="nucleotide sequence ID" value="XM_056904125.1"/>
</dbReference>
<dbReference type="EMBL" id="JAPVEA010000001">
    <property type="protein sequence ID" value="KAJ5465045.1"/>
    <property type="molecule type" value="Genomic_DNA"/>
</dbReference>